<evidence type="ECO:0000313" key="2">
    <source>
        <dbReference type="EMBL" id="KAG7296685.1"/>
    </source>
</evidence>
<feature type="region of interest" description="Disordered" evidence="1">
    <location>
        <begin position="36"/>
        <end position="63"/>
    </location>
</feature>
<sequence>MRTISSSKRNTLEPAIHRTAYASPPAYAIGRGVTARSQPLARNPRNEPIKACSTATGTHSSPISHRCDRVSAIVQSYS</sequence>
<organism evidence="2 3">
    <name type="scientific">Plutella xylostella</name>
    <name type="common">Diamondback moth</name>
    <name type="synonym">Plutella maculipennis</name>
    <dbReference type="NCBI Taxonomy" id="51655"/>
    <lineage>
        <taxon>Eukaryota</taxon>
        <taxon>Metazoa</taxon>
        <taxon>Ecdysozoa</taxon>
        <taxon>Arthropoda</taxon>
        <taxon>Hexapoda</taxon>
        <taxon>Insecta</taxon>
        <taxon>Pterygota</taxon>
        <taxon>Neoptera</taxon>
        <taxon>Endopterygota</taxon>
        <taxon>Lepidoptera</taxon>
        <taxon>Glossata</taxon>
        <taxon>Ditrysia</taxon>
        <taxon>Yponomeutoidea</taxon>
        <taxon>Plutellidae</taxon>
        <taxon>Plutella</taxon>
    </lineage>
</organism>
<dbReference type="EMBL" id="JAHIBW010000028">
    <property type="protein sequence ID" value="KAG7296685.1"/>
    <property type="molecule type" value="Genomic_DNA"/>
</dbReference>
<accession>A0ABQ7PW82</accession>
<gene>
    <name evidence="2" type="ORF">JYU34_020554</name>
</gene>
<evidence type="ECO:0000256" key="1">
    <source>
        <dbReference type="SAM" id="MobiDB-lite"/>
    </source>
</evidence>
<evidence type="ECO:0000313" key="3">
    <source>
        <dbReference type="Proteomes" id="UP000823941"/>
    </source>
</evidence>
<proteinExistence type="predicted"/>
<comment type="caution">
    <text evidence="2">The sequence shown here is derived from an EMBL/GenBank/DDBJ whole genome shotgun (WGS) entry which is preliminary data.</text>
</comment>
<feature type="compositionally biased region" description="Polar residues" evidence="1">
    <location>
        <begin position="53"/>
        <end position="63"/>
    </location>
</feature>
<name>A0ABQ7PW82_PLUXY</name>
<protein>
    <submittedName>
        <fullName evidence="2">Uncharacterized protein</fullName>
    </submittedName>
</protein>
<keyword evidence="3" id="KW-1185">Reference proteome</keyword>
<reference evidence="2 3" key="1">
    <citation type="submission" date="2021-06" db="EMBL/GenBank/DDBJ databases">
        <title>A haploid diamondback moth (Plutella xylostella L.) genome assembly resolves 31 chromosomes and identifies a diamide resistance mutation.</title>
        <authorList>
            <person name="Ward C.M."/>
            <person name="Perry K.D."/>
            <person name="Baker G."/>
            <person name="Powis K."/>
            <person name="Heckel D.G."/>
            <person name="Baxter S.W."/>
        </authorList>
    </citation>
    <scope>NUCLEOTIDE SEQUENCE [LARGE SCALE GENOMIC DNA]</scope>
    <source>
        <strain evidence="2 3">LV</strain>
        <tissue evidence="2">Single pupa</tissue>
    </source>
</reference>
<dbReference type="Proteomes" id="UP000823941">
    <property type="component" value="Chromosome 28"/>
</dbReference>